<accession>A0AAE3DBC2</accession>
<reference evidence="2 3" key="1">
    <citation type="submission" date="2021-10" db="EMBL/GenBank/DDBJ databases">
        <title>Anaerobic single-cell dispensing facilitates the cultivation of human gut bacteria.</title>
        <authorList>
            <person name="Afrizal A."/>
        </authorList>
    </citation>
    <scope>NUCLEOTIDE SEQUENCE [LARGE SCALE GENOMIC DNA]</scope>
    <source>
        <strain evidence="2 3">CLA-AA-H276</strain>
    </source>
</reference>
<dbReference type="InterPro" id="IPR026881">
    <property type="entry name" value="WYL_dom"/>
</dbReference>
<dbReference type="PROSITE" id="PS52050">
    <property type="entry name" value="WYL"/>
    <property type="match status" value="1"/>
</dbReference>
<dbReference type="Proteomes" id="UP001198220">
    <property type="component" value="Unassembled WGS sequence"/>
</dbReference>
<gene>
    <name evidence="2" type="ORF">LKD36_10170</name>
</gene>
<feature type="domain" description="WYL" evidence="1">
    <location>
        <begin position="152"/>
        <end position="225"/>
    </location>
</feature>
<dbReference type="AlphaFoldDB" id="A0AAE3DBC2"/>
<comment type="caution">
    <text evidence="2">The sequence shown here is derived from an EMBL/GenBank/DDBJ whole genome shotgun (WGS) entry which is preliminary data.</text>
</comment>
<dbReference type="PANTHER" id="PTHR34580">
    <property type="match status" value="1"/>
</dbReference>
<dbReference type="Pfam" id="PF13280">
    <property type="entry name" value="WYL"/>
    <property type="match status" value="1"/>
</dbReference>
<name>A0AAE3DBC2_9FIRM</name>
<evidence type="ECO:0000259" key="1">
    <source>
        <dbReference type="Pfam" id="PF13280"/>
    </source>
</evidence>
<protein>
    <submittedName>
        <fullName evidence="2">WYL domain-containing protein</fullName>
    </submittedName>
</protein>
<proteinExistence type="predicted"/>
<keyword evidence="3" id="KW-1185">Reference proteome</keyword>
<organism evidence="2 3">
    <name type="scientific">Hominiventricola filiformis</name>
    <dbReference type="NCBI Taxonomy" id="2885352"/>
    <lineage>
        <taxon>Bacteria</taxon>
        <taxon>Bacillati</taxon>
        <taxon>Bacillota</taxon>
        <taxon>Clostridia</taxon>
        <taxon>Lachnospirales</taxon>
        <taxon>Lachnospiraceae</taxon>
        <taxon>Hominiventricola</taxon>
    </lineage>
</organism>
<dbReference type="InterPro" id="IPR051534">
    <property type="entry name" value="CBASS_pafABC_assoc_protein"/>
</dbReference>
<dbReference type="PANTHER" id="PTHR34580:SF1">
    <property type="entry name" value="PROTEIN PAFC"/>
    <property type="match status" value="1"/>
</dbReference>
<evidence type="ECO:0000313" key="2">
    <source>
        <dbReference type="EMBL" id="MCC2126547.1"/>
    </source>
</evidence>
<dbReference type="RefSeq" id="WP_308459525.1">
    <property type="nucleotide sequence ID" value="NZ_JAJEPS010000009.1"/>
</dbReference>
<dbReference type="EMBL" id="JAJEPS010000009">
    <property type="protein sequence ID" value="MCC2126547.1"/>
    <property type="molecule type" value="Genomic_DNA"/>
</dbReference>
<sequence length="253" mass="29661">MQMTRKNNRILDLYARLMNGETISKRECAGKYGVNEKSVQRDFNDIRSYFAMKLSEEGCGQVLIYDRREGGYRLEAQGTFTLSNSEILAVCKILLDSRSMTKSEMMQILNKLVYGCVPRKNMKLVHDLISNEAYHYIEPQHHKPFLDKMWDIGQAIQESRVIEITYSKRNGEKVTRRLEPLAIMFSEYYFYMTAFLENVDRKQFAVIDDSFPTIYRIDRIESLKVTKDHFHIPYKDRLASSTHCHTSPLNPTK</sequence>
<evidence type="ECO:0000313" key="3">
    <source>
        <dbReference type="Proteomes" id="UP001198220"/>
    </source>
</evidence>